<keyword evidence="1" id="KW-0732">Signal</keyword>
<dbReference type="Gene3D" id="2.160.20.120">
    <property type="match status" value="1"/>
</dbReference>
<protein>
    <submittedName>
        <fullName evidence="3">DUF2807 domain-containing protein</fullName>
    </submittedName>
</protein>
<dbReference type="AlphaFoldDB" id="A0A558C1B1"/>
<dbReference type="Proteomes" id="UP000317624">
    <property type="component" value="Unassembled WGS sequence"/>
</dbReference>
<sequence length="243" mass="25726">MKNLLLLALLSLAAPATSWSQNAPTARTETRALPAFTAIDVTDGIQLEVRSGPASEAVVDASTAQFRRMTKTVVEGGVLKIYFDYQHEPNWQGLVHSREMFKVVVIMPELRTLTAADGAEVTLASGLTYGSPNTLSVRLRSGATLGGAVQVQALDIQLREGAAARLSGAAPTLRVRAIGGSKFRSPNLHADQCIAYASSGSVAQFAASKTLDASAVNEATIKYSGPAQLTQEHREQGGKILHI</sequence>
<name>A0A558C1B1_9BACT</name>
<organism evidence="3 4">
    <name type="scientific">Hymenobacter setariae</name>
    <dbReference type="NCBI Taxonomy" id="2594794"/>
    <lineage>
        <taxon>Bacteria</taxon>
        <taxon>Pseudomonadati</taxon>
        <taxon>Bacteroidota</taxon>
        <taxon>Cytophagia</taxon>
        <taxon>Cytophagales</taxon>
        <taxon>Hymenobacteraceae</taxon>
        <taxon>Hymenobacter</taxon>
    </lineage>
</organism>
<dbReference type="OrthoDB" id="877489at2"/>
<evidence type="ECO:0000256" key="1">
    <source>
        <dbReference type="SAM" id="SignalP"/>
    </source>
</evidence>
<dbReference type="RefSeq" id="WP_144842809.1">
    <property type="nucleotide sequence ID" value="NZ_VMRJ01000001.1"/>
</dbReference>
<dbReference type="EMBL" id="VMRJ01000001">
    <property type="protein sequence ID" value="TVT42568.1"/>
    <property type="molecule type" value="Genomic_DNA"/>
</dbReference>
<gene>
    <name evidence="3" type="ORF">FNT36_00245</name>
</gene>
<feature type="signal peptide" evidence="1">
    <location>
        <begin position="1"/>
        <end position="20"/>
    </location>
</feature>
<keyword evidence="4" id="KW-1185">Reference proteome</keyword>
<dbReference type="Pfam" id="PF10988">
    <property type="entry name" value="DUF2807"/>
    <property type="match status" value="1"/>
</dbReference>
<reference evidence="3 4" key="1">
    <citation type="submission" date="2019-07" db="EMBL/GenBank/DDBJ databases">
        <title>Hymenobacter sp. straun FUR1 Genome sequencing and assembly.</title>
        <authorList>
            <person name="Chhetri G."/>
        </authorList>
    </citation>
    <scope>NUCLEOTIDE SEQUENCE [LARGE SCALE GENOMIC DNA]</scope>
    <source>
        <strain evidence="3 4">Fur1</strain>
    </source>
</reference>
<feature type="chain" id="PRO_5035251371" evidence="1">
    <location>
        <begin position="21"/>
        <end position="243"/>
    </location>
</feature>
<feature type="domain" description="Putative auto-transporter adhesin head GIN" evidence="2">
    <location>
        <begin position="35"/>
        <end position="225"/>
    </location>
</feature>
<proteinExistence type="predicted"/>
<accession>A0A558C1B1</accession>
<dbReference type="InterPro" id="IPR021255">
    <property type="entry name" value="DUF2807"/>
</dbReference>
<evidence type="ECO:0000313" key="3">
    <source>
        <dbReference type="EMBL" id="TVT42568.1"/>
    </source>
</evidence>
<comment type="caution">
    <text evidence="3">The sequence shown here is derived from an EMBL/GenBank/DDBJ whole genome shotgun (WGS) entry which is preliminary data.</text>
</comment>
<evidence type="ECO:0000313" key="4">
    <source>
        <dbReference type="Proteomes" id="UP000317624"/>
    </source>
</evidence>
<evidence type="ECO:0000259" key="2">
    <source>
        <dbReference type="Pfam" id="PF10988"/>
    </source>
</evidence>